<feature type="binding site" evidence="8">
    <location>
        <begin position="8"/>
        <end position="15"/>
    </location>
    <ligand>
        <name>GTP</name>
        <dbReference type="ChEBI" id="CHEBI:37565"/>
        <label>1</label>
    </ligand>
</feature>
<dbReference type="InterPro" id="IPR016484">
    <property type="entry name" value="GTPase_Der"/>
</dbReference>
<proteinExistence type="inferred from homology"/>
<dbReference type="NCBIfam" id="TIGR03594">
    <property type="entry name" value="GTPase_EngA"/>
    <property type="match status" value="1"/>
</dbReference>
<dbReference type="GO" id="GO:0005525">
    <property type="term" value="F:GTP binding"/>
    <property type="evidence" value="ECO:0007669"/>
    <property type="project" value="UniProtKB-UniRule"/>
</dbReference>
<dbReference type="PIRSF" id="PIRSF006485">
    <property type="entry name" value="GTP-binding_EngA"/>
    <property type="match status" value="1"/>
</dbReference>
<comment type="caution">
    <text evidence="8">Lacks conserved residue(s) required for the propagation of feature annotation.</text>
</comment>
<sequence length="425" mass="48295">MSTVVIVGRKNVGKSTIFNRLTGMKMSVVYREPGVTRDRIFGEVQWLGKGFDLIDTGGFFPDEKHRLASKITKQIERALEEADVIYFIVDGKVGLKPGDEEINDQIRKVNKKVFLLVNKIDTKRDEIKALEFSRFGFDDMFPVSAEAGIGFGDVLDATVKVLPELKKIREDKNVLRLLILGRPNSGKSTLLNSIINEERAIVDEEPGTTRDMVNAQFTYREQGMEIIDTCGIRKRSRIREPIEFYSMTRAVRFIERADVVILLFDSTEGVVEQDRRIASLILSKAKGLLIVPNKIDLIEKNNLHKIVPATRQSFTFLDFVPIIPISAKQSKGIDVLMNRVVDIFVESNKVVEQDVLNTIVHNIQPPASGEIIKLAQVGRRPPIFRATLATRVKEHYIKYLRNTLRNYFGFNGVPILIKTKIVKRR</sequence>
<accession>A0A0S7YIP3</accession>
<dbReference type="HAMAP" id="MF_00195">
    <property type="entry name" value="GTPase_Der"/>
    <property type="match status" value="1"/>
</dbReference>
<dbReference type="SUPFAM" id="SSF52540">
    <property type="entry name" value="P-loop containing nucleoside triphosphate hydrolases"/>
    <property type="match status" value="2"/>
</dbReference>
<reference evidence="12 13" key="1">
    <citation type="journal article" date="2015" name="Microbiome">
        <title>Genomic resolution of linkages in carbon, nitrogen, and sulfur cycling among widespread estuary sediment bacteria.</title>
        <authorList>
            <person name="Baker B.J."/>
            <person name="Lazar C.S."/>
            <person name="Teske A.P."/>
            <person name="Dick G.J."/>
        </authorList>
    </citation>
    <scope>NUCLEOTIDE SEQUENCE [LARGE SCALE GENOMIC DNA]</scope>
    <source>
        <strain evidence="12">DG_78</strain>
    </source>
</reference>
<dbReference type="CDD" id="cd01895">
    <property type="entry name" value="EngA2"/>
    <property type="match status" value="1"/>
</dbReference>
<dbReference type="GO" id="GO:0042254">
    <property type="term" value="P:ribosome biogenesis"/>
    <property type="evidence" value="ECO:0007669"/>
    <property type="project" value="UniProtKB-KW"/>
</dbReference>
<dbReference type="EMBL" id="LJNI01000001">
    <property type="protein sequence ID" value="KPJ74564.1"/>
    <property type="molecule type" value="Genomic_DNA"/>
</dbReference>
<keyword evidence="3 8" id="KW-0690">Ribosome biogenesis</keyword>
<dbReference type="PANTHER" id="PTHR43834:SF6">
    <property type="entry name" value="GTPASE DER"/>
    <property type="match status" value="1"/>
</dbReference>
<dbReference type="InterPro" id="IPR032859">
    <property type="entry name" value="KH_dom-like"/>
</dbReference>
<dbReference type="Pfam" id="PF14714">
    <property type="entry name" value="KH_dom-like"/>
    <property type="match status" value="1"/>
</dbReference>
<evidence type="ECO:0000256" key="2">
    <source>
        <dbReference type="ARBA" id="ARBA00020953"/>
    </source>
</evidence>
<evidence type="ECO:0000256" key="7">
    <source>
        <dbReference type="ARBA" id="ARBA00032345"/>
    </source>
</evidence>
<evidence type="ECO:0000259" key="11">
    <source>
        <dbReference type="PROSITE" id="PS51712"/>
    </source>
</evidence>
<dbReference type="PROSITE" id="PS51712">
    <property type="entry name" value="G_ENGA"/>
    <property type="match status" value="1"/>
</dbReference>
<name>A0A0S7YIP3_UNCT6</name>
<evidence type="ECO:0000256" key="1">
    <source>
        <dbReference type="ARBA" id="ARBA00008279"/>
    </source>
</evidence>
<dbReference type="Gene3D" id="3.30.300.20">
    <property type="match status" value="1"/>
</dbReference>
<feature type="binding site" evidence="8">
    <location>
        <begin position="181"/>
        <end position="188"/>
    </location>
    <ligand>
        <name>GTP</name>
        <dbReference type="ChEBI" id="CHEBI:37565"/>
        <label>2</label>
    </ligand>
</feature>
<dbReference type="PANTHER" id="PTHR43834">
    <property type="entry name" value="GTPASE DER"/>
    <property type="match status" value="1"/>
</dbReference>
<dbReference type="PATRIC" id="fig|1703772.3.peg.30"/>
<keyword evidence="6 8" id="KW-0342">GTP-binding</keyword>
<dbReference type="AlphaFoldDB" id="A0A0S7YIP3"/>
<dbReference type="InterPro" id="IPR006073">
    <property type="entry name" value="GTP-bd"/>
</dbReference>
<protein>
    <recommendedName>
        <fullName evidence="2 8">GTPase Der</fullName>
    </recommendedName>
    <alternativeName>
        <fullName evidence="7 8">GTP-binding protein EngA</fullName>
    </alternativeName>
</protein>
<keyword evidence="5 8" id="KW-0547">Nucleotide-binding</keyword>
<keyword evidence="4 10" id="KW-0677">Repeat</keyword>
<dbReference type="InterPro" id="IPR027417">
    <property type="entry name" value="P-loop_NTPase"/>
</dbReference>
<dbReference type="NCBIfam" id="TIGR00231">
    <property type="entry name" value="small_GTP"/>
    <property type="match status" value="2"/>
</dbReference>
<dbReference type="PRINTS" id="PR00326">
    <property type="entry name" value="GTP1OBG"/>
</dbReference>
<dbReference type="GO" id="GO:0043022">
    <property type="term" value="F:ribosome binding"/>
    <property type="evidence" value="ECO:0007669"/>
    <property type="project" value="TreeGrafter"/>
</dbReference>
<dbReference type="InterPro" id="IPR005225">
    <property type="entry name" value="Small_GTP-bd"/>
</dbReference>
<evidence type="ECO:0000256" key="9">
    <source>
        <dbReference type="PROSITE-ProRule" id="PRU01049"/>
    </source>
</evidence>
<comment type="similarity">
    <text evidence="1 8 9 10">Belongs to the TRAFAC class TrmE-Era-EngA-EngB-Septin-like GTPase superfamily. EngA (Der) GTPase family.</text>
</comment>
<comment type="subunit">
    <text evidence="8">Associates with the 50S ribosomal subunit.</text>
</comment>
<dbReference type="InterPro" id="IPR015946">
    <property type="entry name" value="KH_dom-like_a/b"/>
</dbReference>
<dbReference type="Gene3D" id="3.40.50.300">
    <property type="entry name" value="P-loop containing nucleotide triphosphate hydrolases"/>
    <property type="match status" value="2"/>
</dbReference>
<comment type="caution">
    <text evidence="12">The sequence shown here is derived from an EMBL/GenBank/DDBJ whole genome shotgun (WGS) entry which is preliminary data.</text>
</comment>
<evidence type="ECO:0000313" key="12">
    <source>
        <dbReference type="EMBL" id="KPJ74564.1"/>
    </source>
</evidence>
<evidence type="ECO:0000256" key="8">
    <source>
        <dbReference type="HAMAP-Rule" id="MF_00195"/>
    </source>
</evidence>
<evidence type="ECO:0000256" key="6">
    <source>
        <dbReference type="ARBA" id="ARBA00023134"/>
    </source>
</evidence>
<comment type="function">
    <text evidence="8 10">GTPase that plays an essential role in the late steps of ribosome biogenesis.</text>
</comment>
<feature type="binding site" evidence="8">
    <location>
        <begin position="293"/>
        <end position="296"/>
    </location>
    <ligand>
        <name>GTP</name>
        <dbReference type="ChEBI" id="CHEBI:37565"/>
        <label>2</label>
    </ligand>
</feature>
<dbReference type="Pfam" id="PF01926">
    <property type="entry name" value="MMR_HSR1"/>
    <property type="match status" value="2"/>
</dbReference>
<gene>
    <name evidence="8" type="primary">der</name>
    <name evidence="12" type="ORF">AMJ52_00150</name>
</gene>
<evidence type="ECO:0000256" key="10">
    <source>
        <dbReference type="RuleBase" id="RU004481"/>
    </source>
</evidence>
<evidence type="ECO:0000256" key="3">
    <source>
        <dbReference type="ARBA" id="ARBA00022517"/>
    </source>
</evidence>
<dbReference type="InterPro" id="IPR031166">
    <property type="entry name" value="G_ENGA"/>
</dbReference>
<evidence type="ECO:0000313" key="13">
    <source>
        <dbReference type="Proteomes" id="UP000051012"/>
    </source>
</evidence>
<evidence type="ECO:0000256" key="5">
    <source>
        <dbReference type="ARBA" id="ARBA00022741"/>
    </source>
</evidence>
<feature type="binding site" evidence="8">
    <location>
        <begin position="55"/>
        <end position="59"/>
    </location>
    <ligand>
        <name>GTP</name>
        <dbReference type="ChEBI" id="CHEBI:37565"/>
        <label>1</label>
    </ligand>
</feature>
<dbReference type="Proteomes" id="UP000051012">
    <property type="component" value="Unassembled WGS sequence"/>
</dbReference>
<feature type="domain" description="EngA-type G" evidence="11">
    <location>
        <begin position="175"/>
        <end position="348"/>
    </location>
</feature>
<evidence type="ECO:0000256" key="4">
    <source>
        <dbReference type="ARBA" id="ARBA00022737"/>
    </source>
</evidence>
<dbReference type="CDD" id="cd01894">
    <property type="entry name" value="EngA1"/>
    <property type="match status" value="1"/>
</dbReference>
<feature type="binding site" evidence="8">
    <location>
        <begin position="118"/>
        <end position="121"/>
    </location>
    <ligand>
        <name>GTP</name>
        <dbReference type="ChEBI" id="CHEBI:37565"/>
        <label>1</label>
    </ligand>
</feature>
<organism evidence="12 13">
    <name type="scientific">candidate division TA06 bacterium DG_78</name>
    <dbReference type="NCBI Taxonomy" id="1703772"/>
    <lineage>
        <taxon>Bacteria</taxon>
        <taxon>Bacteria division TA06</taxon>
    </lineage>
</organism>